<comment type="catalytic activity">
    <reaction evidence="5">
        <text>Hydrolysis of proteins with broad specificity for peptide bonds, and a preference for a large uncharged residue in P1. Hydrolyzes peptide amides.</text>
        <dbReference type="EC" id="3.4.21.62"/>
    </reaction>
</comment>
<feature type="domain" description="Peptidase S8/S53" evidence="9">
    <location>
        <begin position="151"/>
        <end position="455"/>
    </location>
</feature>
<dbReference type="InterPro" id="IPR036852">
    <property type="entry name" value="Peptidase_S8/S53_dom_sf"/>
</dbReference>
<dbReference type="GO" id="GO:0004252">
    <property type="term" value="F:serine-type endopeptidase activity"/>
    <property type="evidence" value="ECO:0007669"/>
    <property type="project" value="UniProtKB-EC"/>
</dbReference>
<keyword evidence="8" id="KW-0732">Signal</keyword>
<keyword evidence="2" id="KW-0645">Protease</keyword>
<keyword evidence="3" id="KW-0378">Hydrolase</keyword>
<evidence type="ECO:0000313" key="10">
    <source>
        <dbReference type="EMBL" id="KAG5184303.1"/>
    </source>
</evidence>
<proteinExistence type="inferred from homology"/>
<dbReference type="PANTHER" id="PTHR43806">
    <property type="entry name" value="PEPTIDASE S8"/>
    <property type="match status" value="1"/>
</dbReference>
<dbReference type="Gene3D" id="3.40.50.200">
    <property type="entry name" value="Peptidase S8/S53 domain"/>
    <property type="match status" value="1"/>
</dbReference>
<evidence type="ECO:0000256" key="8">
    <source>
        <dbReference type="SAM" id="SignalP"/>
    </source>
</evidence>
<dbReference type="OrthoDB" id="43334at2759"/>
<dbReference type="InterPro" id="IPR000209">
    <property type="entry name" value="Peptidase_S8/S53_dom"/>
</dbReference>
<dbReference type="SUPFAM" id="SSF52743">
    <property type="entry name" value="Subtilisin-like"/>
    <property type="match status" value="1"/>
</dbReference>
<sequence length="471" mass="49822">MSFARCNRTRKLLLLGACALCGRLVSADMWRIVYEDPAPDVNADHAAGPDASAASAASAPTAIDSYQSSHATVASLIAADPLTDIDTFLPEFGLAYATASPEAAARIEALPGVQSVTPVQQEGMTFALGIRYAFTNASACLRFQRAILPSTGFWLDHPAIAPNINRRLSKSFIPGEGLQFKTPRNQGDSFSHGTWTASLIAAAHVGNSGIRGVAPAAELVLVKVLSDNGWGSDGLILKGMKYAADSGVDIINMSLGLGPLQDTKSTAALLTAYKRAVRYVLSKGVAIIAAAGNDSFNFDDANDQSVYVPQDVKGVIVVSATGPKGWRYKPTANMDRLSYYSNYGANVVDFAAPGGDIRSMYADSEALCYVPVIKRKVKCYQLDAMLGACCYTPEGGYGYRWAMGTSAAAPVASGVAALIVSKLGHHVPPAKLEMCMRKTAEDLGEKGRDASYGWGLVNAGNVVDLRDCQQQ</sequence>
<comment type="caution">
    <text evidence="7">Lacks conserved residue(s) required for the propagation of feature annotation.</text>
</comment>
<dbReference type="EC" id="3.4.21.62" evidence="6"/>
<accession>A0A835Z0S1</accession>
<evidence type="ECO:0000256" key="4">
    <source>
        <dbReference type="ARBA" id="ARBA00022825"/>
    </source>
</evidence>
<gene>
    <name evidence="10" type="ORF">JKP88DRAFT_268584</name>
</gene>
<evidence type="ECO:0000256" key="1">
    <source>
        <dbReference type="ARBA" id="ARBA00011073"/>
    </source>
</evidence>
<evidence type="ECO:0000259" key="9">
    <source>
        <dbReference type="Pfam" id="PF00082"/>
    </source>
</evidence>
<dbReference type="InterPro" id="IPR050131">
    <property type="entry name" value="Peptidase_S8_subtilisin-like"/>
</dbReference>
<dbReference type="AlphaFoldDB" id="A0A835Z0S1"/>
<dbReference type="PRINTS" id="PR00723">
    <property type="entry name" value="SUBTILISIN"/>
</dbReference>
<evidence type="ECO:0000256" key="6">
    <source>
        <dbReference type="ARBA" id="ARBA00023619"/>
    </source>
</evidence>
<reference evidence="10" key="1">
    <citation type="submission" date="2021-02" db="EMBL/GenBank/DDBJ databases">
        <title>First Annotated Genome of the Yellow-green Alga Tribonema minus.</title>
        <authorList>
            <person name="Mahan K.M."/>
        </authorList>
    </citation>
    <scope>NUCLEOTIDE SEQUENCE</scope>
    <source>
        <strain evidence="10">UTEX B ZZ1240</strain>
    </source>
</reference>
<dbReference type="GO" id="GO:0006508">
    <property type="term" value="P:proteolysis"/>
    <property type="evidence" value="ECO:0007669"/>
    <property type="project" value="UniProtKB-KW"/>
</dbReference>
<dbReference type="InterPro" id="IPR023828">
    <property type="entry name" value="Peptidase_S8_Ser-AS"/>
</dbReference>
<evidence type="ECO:0000256" key="2">
    <source>
        <dbReference type="ARBA" id="ARBA00022670"/>
    </source>
</evidence>
<feature type="signal peptide" evidence="8">
    <location>
        <begin position="1"/>
        <end position="27"/>
    </location>
</feature>
<keyword evidence="4" id="KW-0720">Serine protease</keyword>
<dbReference type="Proteomes" id="UP000664859">
    <property type="component" value="Unassembled WGS sequence"/>
</dbReference>
<feature type="chain" id="PRO_5032277323" description="subtilisin" evidence="8">
    <location>
        <begin position="28"/>
        <end position="471"/>
    </location>
</feature>
<dbReference type="PANTHER" id="PTHR43806:SF11">
    <property type="entry name" value="CEREVISIN-RELATED"/>
    <property type="match status" value="1"/>
</dbReference>
<evidence type="ECO:0000256" key="3">
    <source>
        <dbReference type="ARBA" id="ARBA00022801"/>
    </source>
</evidence>
<name>A0A835Z0S1_9STRA</name>
<evidence type="ECO:0000256" key="7">
    <source>
        <dbReference type="PROSITE-ProRule" id="PRU01240"/>
    </source>
</evidence>
<organism evidence="10 11">
    <name type="scientific">Tribonema minus</name>
    <dbReference type="NCBI Taxonomy" id="303371"/>
    <lineage>
        <taxon>Eukaryota</taxon>
        <taxon>Sar</taxon>
        <taxon>Stramenopiles</taxon>
        <taxon>Ochrophyta</taxon>
        <taxon>PX clade</taxon>
        <taxon>Xanthophyceae</taxon>
        <taxon>Tribonematales</taxon>
        <taxon>Tribonemataceae</taxon>
        <taxon>Tribonema</taxon>
    </lineage>
</organism>
<dbReference type="EMBL" id="JAFCMP010000169">
    <property type="protein sequence ID" value="KAG5184303.1"/>
    <property type="molecule type" value="Genomic_DNA"/>
</dbReference>
<dbReference type="Pfam" id="PF00082">
    <property type="entry name" value="Peptidase_S8"/>
    <property type="match status" value="1"/>
</dbReference>
<dbReference type="PROSITE" id="PS51892">
    <property type="entry name" value="SUBTILASE"/>
    <property type="match status" value="1"/>
</dbReference>
<keyword evidence="11" id="KW-1185">Reference proteome</keyword>
<evidence type="ECO:0000256" key="5">
    <source>
        <dbReference type="ARBA" id="ARBA00023529"/>
    </source>
</evidence>
<comment type="caution">
    <text evidence="10">The sequence shown here is derived from an EMBL/GenBank/DDBJ whole genome shotgun (WGS) entry which is preliminary data.</text>
</comment>
<evidence type="ECO:0000313" key="11">
    <source>
        <dbReference type="Proteomes" id="UP000664859"/>
    </source>
</evidence>
<comment type="similarity">
    <text evidence="1 7">Belongs to the peptidase S8 family.</text>
</comment>
<dbReference type="PROSITE" id="PS00138">
    <property type="entry name" value="SUBTILASE_SER"/>
    <property type="match status" value="1"/>
</dbReference>
<protein>
    <recommendedName>
        <fullName evidence="6">subtilisin</fullName>
        <ecNumber evidence="6">3.4.21.62</ecNumber>
    </recommendedName>
</protein>
<dbReference type="InterPro" id="IPR015500">
    <property type="entry name" value="Peptidase_S8_subtilisin-rel"/>
</dbReference>